<dbReference type="CDD" id="cd00056">
    <property type="entry name" value="ENDO3c"/>
    <property type="match status" value="1"/>
</dbReference>
<feature type="domain" description="HhH-GPD" evidence="7">
    <location>
        <begin position="100"/>
        <end position="265"/>
    </location>
</feature>
<dbReference type="Gene3D" id="1.10.340.30">
    <property type="entry name" value="Hypothetical protein, domain 2"/>
    <property type="match status" value="1"/>
</dbReference>
<evidence type="ECO:0000313" key="8">
    <source>
        <dbReference type="EMBL" id="GHB79539.1"/>
    </source>
</evidence>
<evidence type="ECO:0000256" key="4">
    <source>
        <dbReference type="ARBA" id="ARBA00022763"/>
    </source>
</evidence>
<comment type="catalytic activity">
    <reaction evidence="1">
        <text>Hydrolysis of alkylated DNA, releasing 3-methyladenine, 3-methylguanine, 7-methylguanine and 7-methyladenine.</text>
        <dbReference type="EC" id="3.2.2.21"/>
    </reaction>
</comment>
<dbReference type="AlphaFoldDB" id="A0A8J3D622"/>
<dbReference type="InterPro" id="IPR037046">
    <property type="entry name" value="AlkA_N_sf"/>
</dbReference>
<dbReference type="GO" id="GO:0005737">
    <property type="term" value="C:cytoplasm"/>
    <property type="evidence" value="ECO:0007669"/>
    <property type="project" value="TreeGrafter"/>
</dbReference>
<dbReference type="SMART" id="SM00478">
    <property type="entry name" value="ENDO3c"/>
    <property type="match status" value="1"/>
</dbReference>
<dbReference type="InterPro" id="IPR011257">
    <property type="entry name" value="DNA_glycosylase"/>
</dbReference>
<evidence type="ECO:0000259" key="7">
    <source>
        <dbReference type="SMART" id="SM00478"/>
    </source>
</evidence>
<dbReference type="GO" id="GO:0008725">
    <property type="term" value="F:DNA-3-methyladenine glycosylase activity"/>
    <property type="evidence" value="ECO:0007669"/>
    <property type="project" value="TreeGrafter"/>
</dbReference>
<dbReference type="InterPro" id="IPR012904">
    <property type="entry name" value="OGG_N"/>
</dbReference>
<reference evidence="8 9" key="1">
    <citation type="journal article" date="2014" name="Int. J. Syst. Evol. Microbiol.">
        <title>Complete genome sequence of Corynebacterium casei LMG S-19264T (=DSM 44701T), isolated from a smear-ripened cheese.</title>
        <authorList>
            <consortium name="US DOE Joint Genome Institute (JGI-PGF)"/>
            <person name="Walter F."/>
            <person name="Albersmeier A."/>
            <person name="Kalinowski J."/>
            <person name="Ruckert C."/>
        </authorList>
    </citation>
    <scope>NUCLEOTIDE SEQUENCE [LARGE SCALE GENOMIC DNA]</scope>
    <source>
        <strain evidence="8 9">KCTC 12866</strain>
    </source>
</reference>
<dbReference type="InterPro" id="IPR003265">
    <property type="entry name" value="HhH-GPD_domain"/>
</dbReference>
<dbReference type="Pfam" id="PF07934">
    <property type="entry name" value="OGG_N"/>
    <property type="match status" value="1"/>
</dbReference>
<dbReference type="GO" id="GO:0032993">
    <property type="term" value="C:protein-DNA complex"/>
    <property type="evidence" value="ECO:0007669"/>
    <property type="project" value="TreeGrafter"/>
</dbReference>
<comment type="caution">
    <text evidence="8">The sequence shown here is derived from an EMBL/GenBank/DDBJ whole genome shotgun (WGS) entry which is preliminary data.</text>
</comment>
<dbReference type="Pfam" id="PF00730">
    <property type="entry name" value="HhH-GPD"/>
    <property type="match status" value="1"/>
</dbReference>
<keyword evidence="4" id="KW-0227">DNA damage</keyword>
<dbReference type="GO" id="GO:0006307">
    <property type="term" value="P:DNA alkylation repair"/>
    <property type="evidence" value="ECO:0007669"/>
    <property type="project" value="TreeGrafter"/>
</dbReference>
<organism evidence="8 9">
    <name type="scientific">Persicitalea jodogahamensis</name>
    <dbReference type="NCBI Taxonomy" id="402147"/>
    <lineage>
        <taxon>Bacteria</taxon>
        <taxon>Pseudomonadati</taxon>
        <taxon>Bacteroidota</taxon>
        <taxon>Cytophagia</taxon>
        <taxon>Cytophagales</taxon>
        <taxon>Spirosomataceae</taxon>
        <taxon>Persicitalea</taxon>
    </lineage>
</organism>
<proteinExistence type="inferred from homology"/>
<gene>
    <name evidence="8" type="primary">alkA</name>
    <name evidence="8" type="ORF">GCM10007390_36960</name>
</gene>
<comment type="similarity">
    <text evidence="2">Belongs to the alkylbase DNA glycosidase AlkA family.</text>
</comment>
<dbReference type="PANTHER" id="PTHR43003:SF12">
    <property type="entry name" value="DNA-3-METHYLADENINE GLYCOSYLASE"/>
    <property type="match status" value="1"/>
</dbReference>
<dbReference type="GO" id="GO:0006289">
    <property type="term" value="P:nucleotide-excision repair"/>
    <property type="evidence" value="ECO:0007669"/>
    <property type="project" value="InterPro"/>
</dbReference>
<dbReference type="FunFam" id="1.10.340.30:FF:000004">
    <property type="entry name" value="DNA-3-methyladenine glycosylase II"/>
    <property type="match status" value="1"/>
</dbReference>
<dbReference type="SUPFAM" id="SSF48150">
    <property type="entry name" value="DNA-glycosylase"/>
    <property type="match status" value="1"/>
</dbReference>
<dbReference type="Gene3D" id="3.30.310.20">
    <property type="entry name" value="DNA-3-methyladenine glycosylase AlkA, N-terminal domain"/>
    <property type="match status" value="1"/>
</dbReference>
<keyword evidence="9" id="KW-1185">Reference proteome</keyword>
<dbReference type="Proteomes" id="UP000598271">
    <property type="component" value="Unassembled WGS sequence"/>
</dbReference>
<dbReference type="GO" id="GO:0032131">
    <property type="term" value="F:alkylated DNA binding"/>
    <property type="evidence" value="ECO:0007669"/>
    <property type="project" value="TreeGrafter"/>
</dbReference>
<keyword evidence="5" id="KW-0378">Hydrolase</keyword>
<sequence length="267" mass="29896">MHRVSDNSVIKPFRVGERVALLEVSQQHDQLLVEFRGGDLIEEGTLREQVVAFFDLETDLSAFYRYLKADADLAYMATDYYGLRLMGIPDLFEALCWSIIGQQINLSFAYSLKRRIVELAGAPIACDGHVFHAFPTPACLAALTVEQLRLLQFSGRKAEYLIGVAQAFEAGEISKAQLMALPTTEEKVQKLTSLRGVGEWTAHYSLMKSLKVPTSVPYGDVGLYNALAALKGLPKRPSRLEIASVFDHFKGWEAYLTIYLWRSLAIQ</sequence>
<evidence type="ECO:0000256" key="6">
    <source>
        <dbReference type="ARBA" id="ARBA00023204"/>
    </source>
</evidence>
<evidence type="ECO:0000256" key="2">
    <source>
        <dbReference type="ARBA" id="ARBA00010817"/>
    </source>
</evidence>
<dbReference type="GO" id="GO:0006285">
    <property type="term" value="P:base-excision repair, AP site formation"/>
    <property type="evidence" value="ECO:0007669"/>
    <property type="project" value="TreeGrafter"/>
</dbReference>
<dbReference type="InterPro" id="IPR051912">
    <property type="entry name" value="Alkylbase_DNA_Glycosylase/TA"/>
</dbReference>
<evidence type="ECO:0000256" key="5">
    <source>
        <dbReference type="ARBA" id="ARBA00022801"/>
    </source>
</evidence>
<evidence type="ECO:0000313" key="9">
    <source>
        <dbReference type="Proteomes" id="UP000598271"/>
    </source>
</evidence>
<dbReference type="PANTHER" id="PTHR43003">
    <property type="entry name" value="DNA-3-METHYLADENINE GLYCOSYLASE"/>
    <property type="match status" value="1"/>
</dbReference>
<protein>
    <recommendedName>
        <fullName evidence="3">DNA-3-methyladenine glycosylase II</fullName>
        <ecNumber evidence="3">3.2.2.21</ecNumber>
    </recommendedName>
</protein>
<dbReference type="GO" id="GO:0008534">
    <property type="term" value="F:oxidized purine nucleobase lesion DNA N-glycosylase activity"/>
    <property type="evidence" value="ECO:0007669"/>
    <property type="project" value="InterPro"/>
</dbReference>
<dbReference type="EC" id="3.2.2.21" evidence="3"/>
<accession>A0A8J3D622</accession>
<dbReference type="EMBL" id="BMXF01000004">
    <property type="protein sequence ID" value="GHB79539.1"/>
    <property type="molecule type" value="Genomic_DNA"/>
</dbReference>
<evidence type="ECO:0000256" key="1">
    <source>
        <dbReference type="ARBA" id="ARBA00000086"/>
    </source>
</evidence>
<evidence type="ECO:0000256" key="3">
    <source>
        <dbReference type="ARBA" id="ARBA00012000"/>
    </source>
</evidence>
<dbReference type="GO" id="GO:0043916">
    <property type="term" value="F:DNA-7-methylguanine glycosylase activity"/>
    <property type="evidence" value="ECO:0007669"/>
    <property type="project" value="TreeGrafter"/>
</dbReference>
<keyword evidence="6" id="KW-0234">DNA repair</keyword>
<name>A0A8J3D622_9BACT</name>